<dbReference type="Proteomes" id="UP000515163">
    <property type="component" value="Unplaced"/>
</dbReference>
<dbReference type="InterPro" id="IPR001848">
    <property type="entry name" value="Ribosomal_uS10"/>
</dbReference>
<dbReference type="InterPro" id="IPR040055">
    <property type="entry name" value="Ribosomal_uS10m"/>
</dbReference>
<keyword evidence="9" id="KW-1185">Reference proteome</keyword>
<evidence type="ECO:0000256" key="7">
    <source>
        <dbReference type="ARBA" id="ARBA00035544"/>
    </source>
</evidence>
<accession>A0A6P8IG89</accession>
<dbReference type="RefSeq" id="XP_031565772.1">
    <property type="nucleotide sequence ID" value="XM_031709912.1"/>
</dbReference>
<feature type="domain" description="Small ribosomal subunit protein uS10" evidence="8">
    <location>
        <begin position="79"/>
        <end position="176"/>
    </location>
</feature>
<dbReference type="SUPFAM" id="SSF54999">
    <property type="entry name" value="Ribosomal protein S10"/>
    <property type="match status" value="1"/>
</dbReference>
<dbReference type="KEGG" id="aten:116300937"/>
<keyword evidence="5" id="KW-0687">Ribonucleoprotein</keyword>
<dbReference type="PANTHER" id="PTHR13334:SF4">
    <property type="entry name" value="SMALL RIBOSOMAL SUBUNIT PROTEIN US10M"/>
    <property type="match status" value="1"/>
</dbReference>
<gene>
    <name evidence="10" type="primary">LOC116300937</name>
</gene>
<dbReference type="InParanoid" id="A0A6P8IG89"/>
<evidence type="ECO:0000256" key="6">
    <source>
        <dbReference type="ARBA" id="ARBA00035261"/>
    </source>
</evidence>
<evidence type="ECO:0000259" key="8">
    <source>
        <dbReference type="SMART" id="SM01403"/>
    </source>
</evidence>
<evidence type="ECO:0000256" key="1">
    <source>
        <dbReference type="ARBA" id="ARBA00004173"/>
    </source>
</evidence>
<organism evidence="9 10">
    <name type="scientific">Actinia tenebrosa</name>
    <name type="common">Australian red waratah sea anemone</name>
    <dbReference type="NCBI Taxonomy" id="6105"/>
    <lineage>
        <taxon>Eukaryota</taxon>
        <taxon>Metazoa</taxon>
        <taxon>Cnidaria</taxon>
        <taxon>Anthozoa</taxon>
        <taxon>Hexacorallia</taxon>
        <taxon>Actiniaria</taxon>
        <taxon>Actiniidae</taxon>
        <taxon>Actinia</taxon>
    </lineage>
</organism>
<dbReference type="HAMAP" id="MF_00508">
    <property type="entry name" value="Ribosomal_uS10"/>
    <property type="match status" value="1"/>
</dbReference>
<keyword evidence="4" id="KW-0496">Mitochondrion</keyword>
<dbReference type="PANTHER" id="PTHR13334">
    <property type="entry name" value="MITOCHONDRIAL 28S RIBOSOMAL PROTEIN S10"/>
    <property type="match status" value="1"/>
</dbReference>
<dbReference type="GO" id="GO:0003735">
    <property type="term" value="F:structural constituent of ribosome"/>
    <property type="evidence" value="ECO:0007669"/>
    <property type="project" value="InterPro"/>
</dbReference>
<protein>
    <recommendedName>
        <fullName evidence="6">Small ribosomal subunit protein uS10m</fullName>
    </recommendedName>
    <alternativeName>
        <fullName evidence="7">28S ribosomal protein S10, mitochondrial</fullName>
    </alternativeName>
</protein>
<proteinExistence type="inferred from homology"/>
<evidence type="ECO:0000256" key="5">
    <source>
        <dbReference type="ARBA" id="ARBA00023274"/>
    </source>
</evidence>
<keyword evidence="3" id="KW-0689">Ribosomal protein</keyword>
<dbReference type="GeneID" id="116300937"/>
<dbReference type="GO" id="GO:0006412">
    <property type="term" value="P:translation"/>
    <property type="evidence" value="ECO:0007669"/>
    <property type="project" value="InterPro"/>
</dbReference>
<dbReference type="Gene3D" id="3.30.70.600">
    <property type="entry name" value="Ribosomal protein S10 domain"/>
    <property type="match status" value="1"/>
</dbReference>
<evidence type="ECO:0000313" key="10">
    <source>
        <dbReference type="RefSeq" id="XP_031565772.1"/>
    </source>
</evidence>
<evidence type="ECO:0000313" key="9">
    <source>
        <dbReference type="Proteomes" id="UP000515163"/>
    </source>
</evidence>
<name>A0A6P8IG89_ACTTE</name>
<dbReference type="Pfam" id="PF00338">
    <property type="entry name" value="Ribosomal_S10"/>
    <property type="match status" value="1"/>
</dbReference>
<evidence type="ECO:0000256" key="2">
    <source>
        <dbReference type="ARBA" id="ARBA00007102"/>
    </source>
</evidence>
<dbReference type="OrthoDB" id="5984298at2759"/>
<evidence type="ECO:0000256" key="4">
    <source>
        <dbReference type="ARBA" id="ARBA00023128"/>
    </source>
</evidence>
<comment type="similarity">
    <text evidence="2">Belongs to the universal ribosomal protein uS10 family.</text>
</comment>
<dbReference type="AlphaFoldDB" id="A0A6P8IG89"/>
<sequence>MSFRRIRPLFPQANSALICARQACNTGKRSLPGLQNTLIFPRNNSLFVSSRLLQSNGFATLASTEKNLMKRDLLYPNILITIKGYDPAILDSFCQFIQSGSHIFGLEVIKKFNLPTEKLHQTLANLPDSYKKHKVKYELKKHGRMIQIKEIPVEKADIWLQFVQSNLPEGVNMHIELKKWQDFVSPPDPRIEEQRKLDILRKKGKLNEKSS</sequence>
<comment type="subcellular location">
    <subcellularLocation>
        <location evidence="1">Mitochondrion</location>
    </subcellularLocation>
</comment>
<dbReference type="InterPro" id="IPR036838">
    <property type="entry name" value="Ribosomal_uS10_dom_sf"/>
</dbReference>
<dbReference type="InterPro" id="IPR027486">
    <property type="entry name" value="Ribosomal_uS10_dom"/>
</dbReference>
<reference evidence="10" key="1">
    <citation type="submission" date="2025-08" db="UniProtKB">
        <authorList>
            <consortium name="RefSeq"/>
        </authorList>
    </citation>
    <scope>IDENTIFICATION</scope>
    <source>
        <tissue evidence="10">Tentacle</tissue>
    </source>
</reference>
<dbReference type="GO" id="GO:0005763">
    <property type="term" value="C:mitochondrial small ribosomal subunit"/>
    <property type="evidence" value="ECO:0007669"/>
    <property type="project" value="InterPro"/>
</dbReference>
<evidence type="ECO:0000256" key="3">
    <source>
        <dbReference type="ARBA" id="ARBA00022980"/>
    </source>
</evidence>
<dbReference type="SMART" id="SM01403">
    <property type="entry name" value="Ribosomal_S10"/>
    <property type="match status" value="1"/>
</dbReference>